<dbReference type="Proteomes" id="UP000316598">
    <property type="component" value="Unassembled WGS sequence"/>
</dbReference>
<dbReference type="RefSeq" id="WP_146515962.1">
    <property type="nucleotide sequence ID" value="NZ_SJPI01000002.1"/>
</dbReference>
<dbReference type="AlphaFoldDB" id="A0A5C5WJ49"/>
<name>A0A5C5WJ49_9BACT</name>
<organism evidence="1 2">
    <name type="scientific">Rubripirellula amarantea</name>
    <dbReference type="NCBI Taxonomy" id="2527999"/>
    <lineage>
        <taxon>Bacteria</taxon>
        <taxon>Pseudomonadati</taxon>
        <taxon>Planctomycetota</taxon>
        <taxon>Planctomycetia</taxon>
        <taxon>Pirellulales</taxon>
        <taxon>Pirellulaceae</taxon>
        <taxon>Rubripirellula</taxon>
    </lineage>
</organism>
<gene>
    <name evidence="1" type="ORF">Pla22_35390</name>
</gene>
<sequence length="392" mass="42881">MTNRRNASVGKQLRRHRLNPSCSRRSWLRGAVGAAVVGVASSPFTTSSRSSLAQDPFSQTLYIPDEIDRAVQKAIEFLVQTQRPDGAIADKSHEIAMTALAVMAMASVGVTPTPTTSQGNAMIKALNFVLQHNHQDIKGYFGDRDGSRMYGHGIITLMLTEMLGMGATPQQNQLIHEGLTNAIKLILAAQNVSKPEKLQGGWRYTPSSRDADLSVSVWQVMALRSAKNDGLDVPGEAIDAAVEYLKYSYTSPIGHDGVPRDKVSGFSYTPGSHHPTFTMTAAGLLAMQVCGNYDSPMVEGAAEWLMEHPPKVNERFFHYGIYYYAQGMHQVGGKYAKEADNIVPSTLLAAQRDNGSWQGRGGEEKNVGLVYATALSILSLSVRYHYLPIYQR</sequence>
<proteinExistence type="predicted"/>
<protein>
    <recommendedName>
        <fullName evidence="3">Prenyltransferase and squalene oxidase repeat protein</fullName>
    </recommendedName>
</protein>
<dbReference type="EMBL" id="SJPI01000002">
    <property type="protein sequence ID" value="TWT50796.1"/>
    <property type="molecule type" value="Genomic_DNA"/>
</dbReference>
<dbReference type="InterPro" id="IPR008930">
    <property type="entry name" value="Terpenoid_cyclase/PrenylTrfase"/>
</dbReference>
<dbReference type="OrthoDB" id="265313at2"/>
<dbReference type="Gene3D" id="1.50.10.20">
    <property type="match status" value="2"/>
</dbReference>
<keyword evidence="2" id="KW-1185">Reference proteome</keyword>
<evidence type="ECO:0008006" key="3">
    <source>
        <dbReference type="Google" id="ProtNLM"/>
    </source>
</evidence>
<evidence type="ECO:0000313" key="2">
    <source>
        <dbReference type="Proteomes" id="UP000316598"/>
    </source>
</evidence>
<dbReference type="PROSITE" id="PS51318">
    <property type="entry name" value="TAT"/>
    <property type="match status" value="1"/>
</dbReference>
<evidence type="ECO:0000313" key="1">
    <source>
        <dbReference type="EMBL" id="TWT50796.1"/>
    </source>
</evidence>
<dbReference type="InterPro" id="IPR006311">
    <property type="entry name" value="TAT_signal"/>
</dbReference>
<dbReference type="CDD" id="cd00688">
    <property type="entry name" value="ISOPREN_C2_like"/>
    <property type="match status" value="1"/>
</dbReference>
<comment type="caution">
    <text evidence="1">The sequence shown here is derived from an EMBL/GenBank/DDBJ whole genome shotgun (WGS) entry which is preliminary data.</text>
</comment>
<dbReference type="SUPFAM" id="SSF48239">
    <property type="entry name" value="Terpenoid cyclases/Protein prenyltransferases"/>
    <property type="match status" value="1"/>
</dbReference>
<accession>A0A5C5WJ49</accession>
<reference evidence="1 2" key="1">
    <citation type="submission" date="2019-02" db="EMBL/GenBank/DDBJ databases">
        <title>Deep-cultivation of Planctomycetes and their phenomic and genomic characterization uncovers novel biology.</title>
        <authorList>
            <person name="Wiegand S."/>
            <person name="Jogler M."/>
            <person name="Boedeker C."/>
            <person name="Pinto D."/>
            <person name="Vollmers J."/>
            <person name="Rivas-Marin E."/>
            <person name="Kohn T."/>
            <person name="Peeters S.H."/>
            <person name="Heuer A."/>
            <person name="Rast P."/>
            <person name="Oberbeckmann S."/>
            <person name="Bunk B."/>
            <person name="Jeske O."/>
            <person name="Meyerdierks A."/>
            <person name="Storesund J.E."/>
            <person name="Kallscheuer N."/>
            <person name="Luecker S."/>
            <person name="Lage O.M."/>
            <person name="Pohl T."/>
            <person name="Merkel B.J."/>
            <person name="Hornburger P."/>
            <person name="Mueller R.-W."/>
            <person name="Bruemmer F."/>
            <person name="Labrenz M."/>
            <person name="Spormann A.M."/>
            <person name="Op Den Camp H."/>
            <person name="Overmann J."/>
            <person name="Amann R."/>
            <person name="Jetten M.S.M."/>
            <person name="Mascher T."/>
            <person name="Medema M.H."/>
            <person name="Devos D.P."/>
            <person name="Kaster A.-K."/>
            <person name="Ovreas L."/>
            <person name="Rohde M."/>
            <person name="Galperin M.Y."/>
            <person name="Jogler C."/>
        </authorList>
    </citation>
    <scope>NUCLEOTIDE SEQUENCE [LARGE SCALE GENOMIC DNA]</scope>
    <source>
        <strain evidence="1 2">Pla22</strain>
    </source>
</reference>